<sequence length="705" mass="77237">MKFKIVYDNNKDIIRVRAGRAAFTTSEGYGLSQLLSQKKGIKTVKVSSTNGSIHIKYSGNKNRVFKYLANLKKSDLYEAEPTTEELSRETNNHYINKILKKIVGRYAAQLFLPTPLNIIKIVYESIPYIVKGIDSLIHMRIDVDLLDATSLAVTLSQGMFGPAGSIVFLLGLSEILEEYTIEKTKHSLENSLMLNINKVWIETETNEEVQIPFTQLKEKDKVIVRTGTIIPADGVIIKGNAEINEATMTGESLPVSKNVGKAVFAGTIVENGSITVEVEAINESTRINQIIDLIESSDKLKAGIQSKAEKLADSIVPWNFAITLLTYIITGSTIKAIAALTVDYSCAIKLATPISIISAMREASEREVVVKGGRYLEAYATADTIIFDKTGTLTKSCPEVAKVVSLGALSDEELLRQAACIEEHFPHSVATAIVNKAKELGLNHGEELHSEVEYIVAHGIATTLDGKRAVLGSQHFVLEDENVKITKEKEDIISENVDKYSVIYFAIDRVLEGIICIYDPPRDEAKVVLNKLRSLGIKDIVMLTGDSENAAATTAKLLGINHYRSQVLPEDKASIVEEIKEKGKKVIMVGDGINDSPALSAADVSVAMKDSSDLAREVADITLLRPSLNDLITIRLLSQQMLDLIHRNYKLILLLNTTFMALGLSGVISPSATSVLHNGSTMLIGLDSTTSKNYEINESEIIDIE</sequence>
<evidence type="ECO:0000256" key="4">
    <source>
        <dbReference type="ARBA" id="ARBA00022967"/>
    </source>
</evidence>
<dbReference type="Gene3D" id="3.40.50.1000">
    <property type="entry name" value="HAD superfamily/HAD-like"/>
    <property type="match status" value="1"/>
</dbReference>
<dbReference type="GO" id="GO:0016887">
    <property type="term" value="F:ATP hydrolysis activity"/>
    <property type="evidence" value="ECO:0007669"/>
    <property type="project" value="InterPro"/>
</dbReference>
<evidence type="ECO:0000259" key="7">
    <source>
        <dbReference type="Pfam" id="PF00122"/>
    </source>
</evidence>
<dbReference type="NCBIfam" id="TIGR01494">
    <property type="entry name" value="ATPase_P-type"/>
    <property type="match status" value="1"/>
</dbReference>
<feature type="domain" description="P-type ATPase A" evidence="7">
    <location>
        <begin position="204"/>
        <end position="295"/>
    </location>
</feature>
<dbReference type="EMBL" id="NGJK01000045">
    <property type="protein sequence ID" value="RAP03098.1"/>
    <property type="molecule type" value="Genomic_DNA"/>
</dbReference>
<dbReference type="InterPro" id="IPR051014">
    <property type="entry name" value="Cation_Transport_ATPase_IB"/>
</dbReference>
<dbReference type="Pfam" id="PF00122">
    <property type="entry name" value="E1-E2_ATPase"/>
    <property type="match status" value="1"/>
</dbReference>
<name>A0A328Q9D4_9EURY</name>
<comment type="caution">
    <text evidence="8">The sequence shown here is derived from an EMBL/GenBank/DDBJ whole genome shotgun (WGS) entry which is preliminary data.</text>
</comment>
<dbReference type="InterPro" id="IPR036412">
    <property type="entry name" value="HAD-like_sf"/>
</dbReference>
<evidence type="ECO:0000256" key="3">
    <source>
        <dbReference type="ARBA" id="ARBA00022692"/>
    </source>
</evidence>
<dbReference type="GO" id="GO:0019829">
    <property type="term" value="F:ATPase-coupled monoatomic cation transmembrane transporter activity"/>
    <property type="evidence" value="ECO:0007669"/>
    <property type="project" value="InterPro"/>
</dbReference>
<dbReference type="SFLD" id="SFLDS00003">
    <property type="entry name" value="Haloacid_Dehalogenase"/>
    <property type="match status" value="1"/>
</dbReference>
<keyword evidence="3" id="KW-0812">Transmembrane</keyword>
<dbReference type="Proteomes" id="UP000248557">
    <property type="component" value="Unassembled WGS sequence"/>
</dbReference>
<dbReference type="InterPro" id="IPR018303">
    <property type="entry name" value="ATPase_P-typ_P_site"/>
</dbReference>
<dbReference type="PANTHER" id="PTHR48085">
    <property type="entry name" value="CADMIUM/ZINC-TRANSPORTING ATPASE HMA2-RELATED"/>
    <property type="match status" value="1"/>
</dbReference>
<dbReference type="PRINTS" id="PR00119">
    <property type="entry name" value="CATATPASE"/>
</dbReference>
<dbReference type="InterPro" id="IPR001757">
    <property type="entry name" value="P_typ_ATPase"/>
</dbReference>
<dbReference type="GO" id="GO:0016020">
    <property type="term" value="C:membrane"/>
    <property type="evidence" value="ECO:0007669"/>
    <property type="project" value="UniProtKB-SubCell"/>
</dbReference>
<dbReference type="Gene3D" id="3.40.1110.10">
    <property type="entry name" value="Calcium-transporting ATPase, cytoplasmic domain N"/>
    <property type="match status" value="1"/>
</dbReference>
<dbReference type="AlphaFoldDB" id="A0A328Q9D4"/>
<dbReference type="SUPFAM" id="SSF56784">
    <property type="entry name" value="HAD-like"/>
    <property type="match status" value="1"/>
</dbReference>
<evidence type="ECO:0000256" key="5">
    <source>
        <dbReference type="ARBA" id="ARBA00022989"/>
    </source>
</evidence>
<evidence type="ECO:0000256" key="2">
    <source>
        <dbReference type="ARBA" id="ARBA00006024"/>
    </source>
</evidence>
<evidence type="ECO:0000313" key="8">
    <source>
        <dbReference type="EMBL" id="RAP03098.1"/>
    </source>
</evidence>
<dbReference type="InterPro" id="IPR059000">
    <property type="entry name" value="ATPase_P-type_domA"/>
</dbReference>
<dbReference type="Gene3D" id="2.70.150.10">
    <property type="entry name" value="Calcium-transporting ATPase, cytoplasmic transduction domain A"/>
    <property type="match status" value="1"/>
</dbReference>
<comment type="similarity">
    <text evidence="2">Belongs to the cation transport ATPase (P-type) (TC 3.A.3) family. Type IB subfamily.</text>
</comment>
<dbReference type="GO" id="GO:0005524">
    <property type="term" value="F:ATP binding"/>
    <property type="evidence" value="ECO:0007669"/>
    <property type="project" value="InterPro"/>
</dbReference>
<dbReference type="PANTHER" id="PTHR48085:SF5">
    <property type="entry name" value="CADMIUM_ZINC-TRANSPORTING ATPASE HMA4-RELATED"/>
    <property type="match status" value="1"/>
</dbReference>
<evidence type="ECO:0000313" key="9">
    <source>
        <dbReference type="Proteomes" id="UP000248557"/>
    </source>
</evidence>
<dbReference type="PROSITE" id="PS00154">
    <property type="entry name" value="ATPASE_E1_E2"/>
    <property type="match status" value="1"/>
</dbReference>
<keyword evidence="5" id="KW-1133">Transmembrane helix</keyword>
<dbReference type="PROSITE" id="PS01229">
    <property type="entry name" value="COF_2"/>
    <property type="match status" value="1"/>
</dbReference>
<dbReference type="GO" id="GO:0015086">
    <property type="term" value="F:cadmium ion transmembrane transporter activity"/>
    <property type="evidence" value="ECO:0007669"/>
    <property type="project" value="TreeGrafter"/>
</dbReference>
<proteinExistence type="inferred from homology"/>
<dbReference type="InterPro" id="IPR008250">
    <property type="entry name" value="ATPase_P-typ_transduc_dom_A_sf"/>
</dbReference>
<keyword evidence="6" id="KW-0472">Membrane</keyword>
<organism evidence="8 9">
    <name type="scientific">Methanosphaera stadtmanae</name>
    <dbReference type="NCBI Taxonomy" id="2317"/>
    <lineage>
        <taxon>Archaea</taxon>
        <taxon>Methanobacteriati</taxon>
        <taxon>Methanobacteriota</taxon>
        <taxon>Methanomada group</taxon>
        <taxon>Methanobacteria</taxon>
        <taxon>Methanobacteriales</taxon>
        <taxon>Methanobacteriaceae</taxon>
        <taxon>Methanosphaera</taxon>
    </lineage>
</organism>
<dbReference type="InterPro" id="IPR023214">
    <property type="entry name" value="HAD_sf"/>
</dbReference>
<dbReference type="NCBIfam" id="TIGR01525">
    <property type="entry name" value="ATPase-IB_hvy"/>
    <property type="match status" value="1"/>
</dbReference>
<gene>
    <name evidence="8" type="ORF">CA615_04075</name>
</gene>
<evidence type="ECO:0000256" key="1">
    <source>
        <dbReference type="ARBA" id="ARBA00004370"/>
    </source>
</evidence>
<keyword evidence="4" id="KW-1278">Translocase</keyword>
<dbReference type="RefSeq" id="WP_112149528.1">
    <property type="nucleotide sequence ID" value="NZ_JAXJAF010000175.1"/>
</dbReference>
<dbReference type="PRINTS" id="PR00120">
    <property type="entry name" value="HATPASE"/>
</dbReference>
<dbReference type="InterPro" id="IPR027256">
    <property type="entry name" value="P-typ_ATPase_IB"/>
</dbReference>
<accession>A0A328Q9D4</accession>
<dbReference type="InterPro" id="IPR044492">
    <property type="entry name" value="P_typ_ATPase_HD_dom"/>
</dbReference>
<protein>
    <submittedName>
        <fullName evidence="8">Heavy metal translocating P-type ATPase</fullName>
    </submittedName>
</protein>
<reference evidence="8 9" key="1">
    <citation type="submission" date="2017-05" db="EMBL/GenBank/DDBJ databases">
        <title>Host range expansion of the Methanosphaera genus to humans and monogastric animals involves recent and extensive reduction in genome content.</title>
        <authorList>
            <person name="Hoedt E.C."/>
            <person name="Volmer J.G."/>
            <person name="Parks D.H."/>
            <person name="Rosewarne C.P."/>
            <person name="Denman S.E."/>
            <person name="Mcsweeney C.S."/>
            <person name="O Cuiv P."/>
            <person name="Hugenholtz P."/>
            <person name="Tyson G.W."/>
            <person name="Morrison M."/>
        </authorList>
    </citation>
    <scope>NUCLEOTIDE SEQUENCE [LARGE SCALE GENOMIC DNA]</scope>
    <source>
        <strain evidence="8 9">PA5</strain>
    </source>
</reference>
<dbReference type="SFLD" id="SFLDG00002">
    <property type="entry name" value="C1.7:_P-type_atpase_like"/>
    <property type="match status" value="1"/>
</dbReference>
<dbReference type="SUPFAM" id="SSF81653">
    <property type="entry name" value="Calcium ATPase, transduction domain A"/>
    <property type="match status" value="1"/>
</dbReference>
<dbReference type="SFLD" id="SFLDF00027">
    <property type="entry name" value="p-type_atpase"/>
    <property type="match status" value="1"/>
</dbReference>
<evidence type="ECO:0000256" key="6">
    <source>
        <dbReference type="ARBA" id="ARBA00023136"/>
    </source>
</evidence>
<dbReference type="Pfam" id="PF00702">
    <property type="entry name" value="Hydrolase"/>
    <property type="match status" value="1"/>
</dbReference>
<dbReference type="InterPro" id="IPR023299">
    <property type="entry name" value="ATPase_P-typ_cyto_dom_N"/>
</dbReference>
<comment type="subcellular location">
    <subcellularLocation>
        <location evidence="1">Membrane</location>
    </subcellularLocation>
</comment>